<dbReference type="InterPro" id="IPR036866">
    <property type="entry name" value="RibonucZ/Hydroxyglut_hydro"/>
</dbReference>
<organism evidence="7 8">
    <name type="scientific">Svornostia abyssi</name>
    <dbReference type="NCBI Taxonomy" id="2898438"/>
    <lineage>
        <taxon>Bacteria</taxon>
        <taxon>Bacillati</taxon>
        <taxon>Actinomycetota</taxon>
        <taxon>Thermoleophilia</taxon>
        <taxon>Solirubrobacterales</taxon>
        <taxon>Baekduiaceae</taxon>
        <taxon>Svornostia</taxon>
    </lineage>
</organism>
<evidence type="ECO:0000313" key="7">
    <source>
        <dbReference type="EMBL" id="UUY03227.1"/>
    </source>
</evidence>
<dbReference type="SMART" id="SM00849">
    <property type="entry name" value="Lactamase_B"/>
    <property type="match status" value="1"/>
</dbReference>
<sequence length="270" mass="29592">MRIHALQTGTVAIKATHLRAHAQARPPRVAAVLRDRTWTDPLPILCWAVEHPEGLLVVDTGETAGAHGPAWHPFSRCTRFAVVPEDELGPRLRAAGLDPAAVRWVVFTHLHGDHIGGLSHVQHAEIVVSDVEWRTATAVRGPLEGYPGRALRHRITPRTVTFDDGPWEGFDASTVLTDAGDVRLVPTPGHTLGHLSVAIEEEDHVVLLAGDATYSEQLLFDDAVDGVTVSASRHRDSRRRLRDLTARRPTVVLPCHDPESAARLAKRTTR</sequence>
<keyword evidence="5" id="KW-0862">Zinc</keyword>
<evidence type="ECO:0000259" key="6">
    <source>
        <dbReference type="SMART" id="SM00849"/>
    </source>
</evidence>
<dbReference type="CDD" id="cd07729">
    <property type="entry name" value="AHL_lactonase_MBL-fold"/>
    <property type="match status" value="1"/>
</dbReference>
<dbReference type="InterPro" id="IPR001279">
    <property type="entry name" value="Metallo-B-lactamas"/>
</dbReference>
<reference evidence="8" key="1">
    <citation type="submission" date="2021-11" db="EMBL/GenBank/DDBJ databases">
        <title>Cultivation dependent microbiological survey of springs from the worlds oldest radium mine currently devoted to the extraction of radon-saturated water.</title>
        <authorList>
            <person name="Kapinusova G."/>
            <person name="Smrhova T."/>
            <person name="Strejcek M."/>
            <person name="Suman J."/>
            <person name="Jani K."/>
            <person name="Pajer P."/>
            <person name="Uhlik O."/>
        </authorList>
    </citation>
    <scope>NUCLEOTIDE SEQUENCE [LARGE SCALE GENOMIC DNA]</scope>
    <source>
        <strain evidence="8">J379</strain>
    </source>
</reference>
<evidence type="ECO:0000256" key="1">
    <source>
        <dbReference type="ARBA" id="ARBA00001947"/>
    </source>
</evidence>
<dbReference type="Proteomes" id="UP001058860">
    <property type="component" value="Chromosome"/>
</dbReference>
<protein>
    <submittedName>
        <fullName evidence="7">N-acyl homoserine lactonase family protein</fullName>
    </submittedName>
</protein>
<feature type="domain" description="Metallo-beta-lactamase" evidence="6">
    <location>
        <begin position="43"/>
        <end position="256"/>
    </location>
</feature>
<dbReference type="EMBL" id="CP088295">
    <property type="protein sequence ID" value="UUY03227.1"/>
    <property type="molecule type" value="Genomic_DNA"/>
</dbReference>
<dbReference type="SUPFAM" id="SSF56281">
    <property type="entry name" value="Metallo-hydrolase/oxidoreductase"/>
    <property type="match status" value="1"/>
</dbReference>
<proteinExistence type="inferred from homology"/>
<dbReference type="Pfam" id="PF00753">
    <property type="entry name" value="Lactamase_B"/>
    <property type="match status" value="1"/>
</dbReference>
<dbReference type="PANTHER" id="PTHR42978:SF7">
    <property type="entry name" value="METALLO-HYDROLASE RV2300C-RELATED"/>
    <property type="match status" value="1"/>
</dbReference>
<comment type="cofactor">
    <cofactor evidence="1">
        <name>Zn(2+)</name>
        <dbReference type="ChEBI" id="CHEBI:29105"/>
    </cofactor>
</comment>
<keyword evidence="3" id="KW-0479">Metal-binding</keyword>
<evidence type="ECO:0000256" key="3">
    <source>
        <dbReference type="ARBA" id="ARBA00022723"/>
    </source>
</evidence>
<name>A0ABY5PF77_9ACTN</name>
<evidence type="ECO:0000256" key="2">
    <source>
        <dbReference type="ARBA" id="ARBA00007749"/>
    </source>
</evidence>
<dbReference type="InterPro" id="IPR051013">
    <property type="entry name" value="MBL_superfamily_lactonases"/>
</dbReference>
<dbReference type="RefSeq" id="WP_353863739.1">
    <property type="nucleotide sequence ID" value="NZ_CP088295.1"/>
</dbReference>
<gene>
    <name evidence="7" type="ORF">LRS13_21540</name>
</gene>
<evidence type="ECO:0000256" key="4">
    <source>
        <dbReference type="ARBA" id="ARBA00022801"/>
    </source>
</evidence>
<dbReference type="PANTHER" id="PTHR42978">
    <property type="entry name" value="QUORUM-QUENCHING LACTONASE YTNP-RELATED-RELATED"/>
    <property type="match status" value="1"/>
</dbReference>
<evidence type="ECO:0000313" key="8">
    <source>
        <dbReference type="Proteomes" id="UP001058860"/>
    </source>
</evidence>
<accession>A0ABY5PF77</accession>
<comment type="similarity">
    <text evidence="2">Belongs to the metallo-beta-lactamase superfamily.</text>
</comment>
<evidence type="ECO:0000256" key="5">
    <source>
        <dbReference type="ARBA" id="ARBA00022833"/>
    </source>
</evidence>
<keyword evidence="8" id="KW-1185">Reference proteome</keyword>
<dbReference type="Gene3D" id="3.60.15.10">
    <property type="entry name" value="Ribonuclease Z/Hydroxyacylglutathione hydrolase-like"/>
    <property type="match status" value="1"/>
</dbReference>
<keyword evidence="4" id="KW-0378">Hydrolase</keyword>